<dbReference type="Proteomes" id="UP000332933">
    <property type="component" value="Unassembled WGS sequence"/>
</dbReference>
<dbReference type="AlphaFoldDB" id="A0A485K2A2"/>
<protein>
    <submittedName>
        <fullName evidence="2">Aste57867_131 protein</fullName>
    </submittedName>
</protein>
<organism evidence="2 3">
    <name type="scientific">Aphanomyces stellatus</name>
    <dbReference type="NCBI Taxonomy" id="120398"/>
    <lineage>
        <taxon>Eukaryota</taxon>
        <taxon>Sar</taxon>
        <taxon>Stramenopiles</taxon>
        <taxon>Oomycota</taxon>
        <taxon>Saprolegniomycetes</taxon>
        <taxon>Saprolegniales</taxon>
        <taxon>Verrucalvaceae</taxon>
        <taxon>Aphanomyces</taxon>
    </lineage>
</organism>
<dbReference type="EMBL" id="VJMH01000004">
    <property type="protein sequence ID" value="KAF0720706.1"/>
    <property type="molecule type" value="Genomic_DNA"/>
</dbReference>
<keyword evidence="3" id="KW-1185">Reference proteome</keyword>
<reference evidence="1" key="2">
    <citation type="submission" date="2019-06" db="EMBL/GenBank/DDBJ databases">
        <title>Genomics analysis of Aphanomyces spp. identifies a new class of oomycete effector associated with host adaptation.</title>
        <authorList>
            <person name="Gaulin E."/>
        </authorList>
    </citation>
    <scope>NUCLEOTIDE SEQUENCE</scope>
    <source>
        <strain evidence="1">CBS 578.67</strain>
    </source>
</reference>
<reference evidence="2 3" key="1">
    <citation type="submission" date="2019-03" db="EMBL/GenBank/DDBJ databases">
        <authorList>
            <person name="Gaulin E."/>
            <person name="Dumas B."/>
        </authorList>
    </citation>
    <scope>NUCLEOTIDE SEQUENCE [LARGE SCALE GENOMIC DNA]</scope>
    <source>
        <strain evidence="2">CBS 568.67</strain>
    </source>
</reference>
<accession>A0A485K2A2</accession>
<evidence type="ECO:0000313" key="1">
    <source>
        <dbReference type="EMBL" id="KAF0720706.1"/>
    </source>
</evidence>
<evidence type="ECO:0000313" key="2">
    <source>
        <dbReference type="EMBL" id="VFT77357.1"/>
    </source>
</evidence>
<name>A0A485K2A2_9STRA</name>
<proteinExistence type="predicted"/>
<evidence type="ECO:0000313" key="3">
    <source>
        <dbReference type="Proteomes" id="UP000332933"/>
    </source>
</evidence>
<dbReference type="EMBL" id="CAADRA010000004">
    <property type="protein sequence ID" value="VFT77357.1"/>
    <property type="molecule type" value="Genomic_DNA"/>
</dbReference>
<sequence length="151" mass="16704">MAITTLFMSKDKKAAYLAGQAPKKALTTVPAKSFSLNPFKTNASRAKLHPAPAALPRCCEKRLEATAPVNDETPMVVYKVVNWAALRQRQTATVGYKHVPFTPLQNAYHRALREDGMVLESIPEEGASHLCECCQIHKLNRFPPCVSVTVR</sequence>
<gene>
    <name evidence="2" type="primary">Aste57867_131</name>
    <name evidence="1" type="ORF">As57867_000131</name>
    <name evidence="2" type="ORF">ASTE57867_131</name>
</gene>